<evidence type="ECO:0000256" key="3">
    <source>
        <dbReference type="ARBA" id="ARBA00023082"/>
    </source>
</evidence>
<evidence type="ECO:0000256" key="4">
    <source>
        <dbReference type="ARBA" id="ARBA00023163"/>
    </source>
</evidence>
<dbReference type="PANTHER" id="PTHR43133:SF51">
    <property type="entry name" value="RNA POLYMERASE SIGMA FACTOR"/>
    <property type="match status" value="1"/>
</dbReference>
<dbReference type="CDD" id="cd06171">
    <property type="entry name" value="Sigma70_r4"/>
    <property type="match status" value="1"/>
</dbReference>
<evidence type="ECO:0000256" key="1">
    <source>
        <dbReference type="ARBA" id="ARBA00010641"/>
    </source>
</evidence>
<evidence type="ECO:0000313" key="8">
    <source>
        <dbReference type="Proteomes" id="UP001517367"/>
    </source>
</evidence>
<dbReference type="InterPro" id="IPR036388">
    <property type="entry name" value="WH-like_DNA-bd_sf"/>
</dbReference>
<dbReference type="InterPro" id="IPR014284">
    <property type="entry name" value="RNA_pol_sigma-70_dom"/>
</dbReference>
<keyword evidence="3" id="KW-0731">Sigma factor</keyword>
<evidence type="ECO:0000259" key="6">
    <source>
        <dbReference type="Pfam" id="PF08281"/>
    </source>
</evidence>
<dbReference type="NCBIfam" id="TIGR02937">
    <property type="entry name" value="sigma70-ECF"/>
    <property type="match status" value="1"/>
</dbReference>
<organism evidence="7 8">
    <name type="scientific">Pedobacter helvus</name>
    <dbReference type="NCBI Taxonomy" id="2563444"/>
    <lineage>
        <taxon>Bacteria</taxon>
        <taxon>Pseudomonadati</taxon>
        <taxon>Bacteroidota</taxon>
        <taxon>Sphingobacteriia</taxon>
        <taxon>Sphingobacteriales</taxon>
        <taxon>Sphingobacteriaceae</taxon>
        <taxon>Pedobacter</taxon>
    </lineage>
</organism>
<evidence type="ECO:0000256" key="2">
    <source>
        <dbReference type="ARBA" id="ARBA00023015"/>
    </source>
</evidence>
<accession>A0ABW9JKM2</accession>
<gene>
    <name evidence="7" type="ORF">E5L68_016285</name>
</gene>
<reference evidence="7 8" key="1">
    <citation type="submission" date="2024-12" db="EMBL/GenBank/DDBJ databases">
        <authorList>
            <person name="Hu S."/>
        </authorList>
    </citation>
    <scope>NUCLEOTIDE SEQUENCE [LARGE SCALE GENOMIC DNA]</scope>
    <source>
        <strain evidence="7 8">P-25</strain>
    </source>
</reference>
<dbReference type="InterPro" id="IPR013249">
    <property type="entry name" value="RNA_pol_sigma70_r4_t2"/>
</dbReference>
<dbReference type="SUPFAM" id="SSF88659">
    <property type="entry name" value="Sigma3 and sigma4 domains of RNA polymerase sigma factors"/>
    <property type="match status" value="1"/>
</dbReference>
<dbReference type="InterPro" id="IPR039425">
    <property type="entry name" value="RNA_pol_sigma-70-like"/>
</dbReference>
<name>A0ABW9JKM2_9SPHI</name>
<dbReference type="SUPFAM" id="SSF88946">
    <property type="entry name" value="Sigma2 domain of RNA polymerase sigma factors"/>
    <property type="match status" value="1"/>
</dbReference>
<keyword evidence="2" id="KW-0805">Transcription regulation</keyword>
<dbReference type="InterPro" id="IPR013324">
    <property type="entry name" value="RNA_pol_sigma_r3/r4-like"/>
</dbReference>
<dbReference type="PANTHER" id="PTHR43133">
    <property type="entry name" value="RNA POLYMERASE ECF-TYPE SIGMA FACTO"/>
    <property type="match status" value="1"/>
</dbReference>
<dbReference type="Proteomes" id="UP001517367">
    <property type="component" value="Unassembled WGS sequence"/>
</dbReference>
<keyword evidence="4" id="KW-0804">Transcription</keyword>
<sequence>MQQFNKLVEISFIPLHLSISINEQELVKQCLAGEEKGYAMLYNKYAKPIYHAVFRVMGNIAESEDIVQEAFCTAFEQISKLKNQNNFEGWVKRIAINQAISTLRKKKMVFADESKLEAVADEEADLDEEFLFQCRVDEVKAAIQSLPDGYRTIVSLHLFEDMGQEEIGNLLGISHATVRSQYHRAKKKIFTVLKDKANYGT</sequence>
<dbReference type="Gene3D" id="1.10.1740.10">
    <property type="match status" value="1"/>
</dbReference>
<comment type="caution">
    <text evidence="7">The sequence shown here is derived from an EMBL/GenBank/DDBJ whole genome shotgun (WGS) entry which is preliminary data.</text>
</comment>
<dbReference type="EMBL" id="SRMP02000034">
    <property type="protein sequence ID" value="MFN0292957.1"/>
    <property type="molecule type" value="Genomic_DNA"/>
</dbReference>
<dbReference type="InterPro" id="IPR013325">
    <property type="entry name" value="RNA_pol_sigma_r2"/>
</dbReference>
<dbReference type="Pfam" id="PF04542">
    <property type="entry name" value="Sigma70_r2"/>
    <property type="match status" value="1"/>
</dbReference>
<protein>
    <submittedName>
        <fullName evidence="7">RNA polymerase sigma factor</fullName>
    </submittedName>
</protein>
<evidence type="ECO:0000313" key="7">
    <source>
        <dbReference type="EMBL" id="MFN0292957.1"/>
    </source>
</evidence>
<feature type="domain" description="RNA polymerase sigma factor 70 region 4 type 2" evidence="6">
    <location>
        <begin position="138"/>
        <end position="189"/>
    </location>
</feature>
<feature type="domain" description="RNA polymerase sigma-70 region 2" evidence="5">
    <location>
        <begin position="41"/>
        <end position="107"/>
    </location>
</feature>
<dbReference type="InterPro" id="IPR007627">
    <property type="entry name" value="RNA_pol_sigma70_r2"/>
</dbReference>
<proteinExistence type="inferred from homology"/>
<keyword evidence="8" id="KW-1185">Reference proteome</keyword>
<evidence type="ECO:0000259" key="5">
    <source>
        <dbReference type="Pfam" id="PF04542"/>
    </source>
</evidence>
<comment type="similarity">
    <text evidence="1">Belongs to the sigma-70 factor family. ECF subfamily.</text>
</comment>
<dbReference type="Pfam" id="PF08281">
    <property type="entry name" value="Sigma70_r4_2"/>
    <property type="match status" value="1"/>
</dbReference>
<dbReference type="Gene3D" id="1.10.10.10">
    <property type="entry name" value="Winged helix-like DNA-binding domain superfamily/Winged helix DNA-binding domain"/>
    <property type="match status" value="1"/>
</dbReference>
<dbReference type="RefSeq" id="WP_171046925.1">
    <property type="nucleotide sequence ID" value="NZ_SRMP02000034.1"/>
</dbReference>